<evidence type="ECO:0000313" key="2">
    <source>
        <dbReference type="Proteomes" id="UP000234331"/>
    </source>
</evidence>
<reference evidence="1 2" key="1">
    <citation type="submission" date="2017-06" db="EMBL/GenBank/DDBJ databases">
        <authorList>
            <person name="Kim H.J."/>
            <person name="Triplett B.A."/>
        </authorList>
    </citation>
    <scope>NUCLEOTIDE SEQUENCE [LARGE SCALE GENOMIC DNA]</scope>
    <source>
        <strain evidence="1">FRACA_ARgP5</strain>
    </source>
</reference>
<protein>
    <submittedName>
        <fullName evidence="1">Uncharacterized protein</fullName>
    </submittedName>
</protein>
<proteinExistence type="predicted"/>
<gene>
    <name evidence="1" type="ORF">FRACA_170062</name>
</gene>
<dbReference type="Proteomes" id="UP000234331">
    <property type="component" value="Unassembled WGS sequence"/>
</dbReference>
<name>A0A2I2KN83_9ACTN</name>
<dbReference type="AlphaFoldDB" id="A0A2I2KN83"/>
<dbReference type="EMBL" id="FZMO01000079">
    <property type="protein sequence ID" value="SNQ47102.1"/>
    <property type="molecule type" value="Genomic_DNA"/>
</dbReference>
<evidence type="ECO:0000313" key="1">
    <source>
        <dbReference type="EMBL" id="SNQ47102.1"/>
    </source>
</evidence>
<organism evidence="1 2">
    <name type="scientific">Frankia canadensis</name>
    <dbReference type="NCBI Taxonomy" id="1836972"/>
    <lineage>
        <taxon>Bacteria</taxon>
        <taxon>Bacillati</taxon>
        <taxon>Actinomycetota</taxon>
        <taxon>Actinomycetes</taxon>
        <taxon>Frankiales</taxon>
        <taxon>Frankiaceae</taxon>
        <taxon>Frankia</taxon>
    </lineage>
</organism>
<accession>A0A2I2KN83</accession>
<keyword evidence="2" id="KW-1185">Reference proteome</keyword>
<sequence length="135" mass="13783">MIPGISLTRSANAAAAPTGRALINDARSAWNNDPCSTIGIARGSGTGPTAGRVRTGAHAGRCRPGWRVVPGQGAVRGGGGPSGHGTLAWLTGSSAVGGRAASCEETNTARFGLPPMMCELVRLLPRHIDNDETQR</sequence>